<dbReference type="GO" id="GO:0005737">
    <property type="term" value="C:cytoplasm"/>
    <property type="evidence" value="ECO:0007669"/>
    <property type="project" value="TreeGrafter"/>
</dbReference>
<keyword evidence="8" id="KW-1185">Reference proteome</keyword>
<dbReference type="PANTHER" id="PTHR48016">
    <property type="entry name" value="MAP KINASE KINASE KINASE SSK2-RELATED-RELATED"/>
    <property type="match status" value="1"/>
</dbReference>
<evidence type="ECO:0000256" key="5">
    <source>
        <dbReference type="ARBA" id="ARBA00022840"/>
    </source>
</evidence>
<evidence type="ECO:0000256" key="1">
    <source>
        <dbReference type="ARBA" id="ARBA00006529"/>
    </source>
</evidence>
<evidence type="ECO:0000256" key="2">
    <source>
        <dbReference type="ARBA" id="ARBA00022679"/>
    </source>
</evidence>
<keyword evidence="3" id="KW-0547">Nucleotide-binding</keyword>
<comment type="similarity">
    <text evidence="1">Belongs to the protein kinase superfamily. STE Ser/Thr protein kinase family. MAP kinase kinase kinase subfamily.</text>
</comment>
<dbReference type="EMBL" id="JAXIOK010000012">
    <property type="protein sequence ID" value="KAK4759109.1"/>
    <property type="molecule type" value="Genomic_DNA"/>
</dbReference>
<evidence type="ECO:0000313" key="8">
    <source>
        <dbReference type="Proteomes" id="UP001345219"/>
    </source>
</evidence>
<dbReference type="SUPFAM" id="SSF56112">
    <property type="entry name" value="Protein kinase-like (PK-like)"/>
    <property type="match status" value="1"/>
</dbReference>
<dbReference type="InterPro" id="IPR000719">
    <property type="entry name" value="Prot_kinase_dom"/>
</dbReference>
<dbReference type="Gene3D" id="1.10.510.10">
    <property type="entry name" value="Transferase(Phosphotransferase) domain 1"/>
    <property type="match status" value="1"/>
</dbReference>
<name>A0AAN7Q522_9MYRT</name>
<reference evidence="7 8" key="1">
    <citation type="journal article" date="2023" name="Hortic Res">
        <title>Pangenome of water caltrop reveals structural variations and asymmetric subgenome divergence after allopolyploidization.</title>
        <authorList>
            <person name="Zhang X."/>
            <person name="Chen Y."/>
            <person name="Wang L."/>
            <person name="Yuan Y."/>
            <person name="Fang M."/>
            <person name="Shi L."/>
            <person name="Lu R."/>
            <person name="Comes H.P."/>
            <person name="Ma Y."/>
            <person name="Chen Y."/>
            <person name="Huang G."/>
            <person name="Zhou Y."/>
            <person name="Zheng Z."/>
            <person name="Qiu Y."/>
        </authorList>
    </citation>
    <scope>NUCLEOTIDE SEQUENCE [LARGE SCALE GENOMIC DNA]</scope>
    <source>
        <tissue evidence="7">Roots</tissue>
    </source>
</reference>
<dbReference type="GO" id="GO:0005524">
    <property type="term" value="F:ATP binding"/>
    <property type="evidence" value="ECO:0007669"/>
    <property type="project" value="UniProtKB-KW"/>
</dbReference>
<evidence type="ECO:0000256" key="3">
    <source>
        <dbReference type="ARBA" id="ARBA00022741"/>
    </source>
</evidence>
<dbReference type="AlphaFoldDB" id="A0AAN7Q522"/>
<proteinExistence type="inferred from homology"/>
<dbReference type="InterPro" id="IPR011009">
    <property type="entry name" value="Kinase-like_dom_sf"/>
</dbReference>
<keyword evidence="2" id="KW-0808">Transferase</keyword>
<keyword evidence="4" id="KW-0418">Kinase</keyword>
<accession>A0AAN7Q522</accession>
<evidence type="ECO:0000259" key="6">
    <source>
        <dbReference type="PROSITE" id="PS50011"/>
    </source>
</evidence>
<evidence type="ECO:0000313" key="7">
    <source>
        <dbReference type="EMBL" id="KAK4759109.1"/>
    </source>
</evidence>
<comment type="caution">
    <text evidence="7">The sequence shown here is derived from an EMBL/GenBank/DDBJ whole genome shotgun (WGS) entry which is preliminary data.</text>
</comment>
<sequence length="152" mass="17080">MNAVMQKDSSADIVLAVDIWSLGCTVIEMLTGRPPWSEYEGAAAMFKILKDTPPVPKSLSPEGKDFLRCCFQRNPAERPSSALLLEHPFIRNFSSHDNPPYSHQASNGIKLVIKLNFSCTLSLPGMIPTPEYDFMLFLHHLQDMPLSPRQHL</sequence>
<dbReference type="PANTHER" id="PTHR48016:SF5">
    <property type="entry name" value="MITOGEN-ACTIVATED PROTEIN KINASE KINASE KINASE 5"/>
    <property type="match status" value="1"/>
</dbReference>
<protein>
    <recommendedName>
        <fullName evidence="6">Protein kinase domain-containing protein</fullName>
    </recommendedName>
</protein>
<feature type="domain" description="Protein kinase" evidence="6">
    <location>
        <begin position="1"/>
        <end position="90"/>
    </location>
</feature>
<dbReference type="PROSITE" id="PS50011">
    <property type="entry name" value="PROTEIN_KINASE_DOM"/>
    <property type="match status" value="1"/>
</dbReference>
<keyword evidence="5" id="KW-0067">ATP-binding</keyword>
<dbReference type="InterPro" id="IPR050538">
    <property type="entry name" value="MAP_kinase_kinase_kinase"/>
</dbReference>
<gene>
    <name evidence="7" type="ORF">SAY87_020410</name>
</gene>
<dbReference type="GO" id="GO:0004709">
    <property type="term" value="F:MAP kinase kinase kinase activity"/>
    <property type="evidence" value="ECO:0007669"/>
    <property type="project" value="TreeGrafter"/>
</dbReference>
<dbReference type="Proteomes" id="UP001345219">
    <property type="component" value="Chromosome 15"/>
</dbReference>
<organism evidence="7 8">
    <name type="scientific">Trapa incisa</name>
    <dbReference type="NCBI Taxonomy" id="236973"/>
    <lineage>
        <taxon>Eukaryota</taxon>
        <taxon>Viridiplantae</taxon>
        <taxon>Streptophyta</taxon>
        <taxon>Embryophyta</taxon>
        <taxon>Tracheophyta</taxon>
        <taxon>Spermatophyta</taxon>
        <taxon>Magnoliopsida</taxon>
        <taxon>eudicotyledons</taxon>
        <taxon>Gunneridae</taxon>
        <taxon>Pentapetalae</taxon>
        <taxon>rosids</taxon>
        <taxon>malvids</taxon>
        <taxon>Myrtales</taxon>
        <taxon>Lythraceae</taxon>
        <taxon>Trapa</taxon>
    </lineage>
</organism>
<dbReference type="Pfam" id="PF00069">
    <property type="entry name" value="Pkinase"/>
    <property type="match status" value="1"/>
</dbReference>
<evidence type="ECO:0000256" key="4">
    <source>
        <dbReference type="ARBA" id="ARBA00022777"/>
    </source>
</evidence>